<reference evidence="2" key="1">
    <citation type="submission" date="2020-12" db="EMBL/GenBank/DDBJ databases">
        <title>Metabolic potential, ecology and presence of endohyphal bacteria is reflected in genomic diversity of Mucoromycotina.</title>
        <authorList>
            <person name="Muszewska A."/>
            <person name="Okrasinska A."/>
            <person name="Steczkiewicz K."/>
            <person name="Drgas O."/>
            <person name="Orlowska M."/>
            <person name="Perlinska-Lenart U."/>
            <person name="Aleksandrzak-Piekarczyk T."/>
            <person name="Szatraj K."/>
            <person name="Zielenkiewicz U."/>
            <person name="Pilsyk S."/>
            <person name="Malc E."/>
            <person name="Mieczkowski P."/>
            <person name="Kruszewska J.S."/>
            <person name="Biernat P."/>
            <person name="Pawlowska J."/>
        </authorList>
    </citation>
    <scope>NUCLEOTIDE SEQUENCE</scope>
    <source>
        <strain evidence="2">WA0000051536</strain>
    </source>
</reference>
<evidence type="ECO:0000313" key="2">
    <source>
        <dbReference type="EMBL" id="KAG2173963.1"/>
    </source>
</evidence>
<comment type="caution">
    <text evidence="2">The sequence shown here is derived from an EMBL/GenBank/DDBJ whole genome shotgun (WGS) entry which is preliminary data.</text>
</comment>
<name>A0A8H7UBM4_9FUNG</name>
<proteinExistence type="predicted"/>
<gene>
    <name evidence="2" type="ORF">INT44_000076</name>
</gene>
<dbReference type="EMBL" id="JAEPRA010000017">
    <property type="protein sequence ID" value="KAG2173963.1"/>
    <property type="molecule type" value="Genomic_DNA"/>
</dbReference>
<accession>A0A8H7UBM4</accession>
<keyword evidence="1" id="KW-0732">Signal</keyword>
<keyword evidence="3" id="KW-1185">Reference proteome</keyword>
<organism evidence="2 3">
    <name type="scientific">Umbelopsis vinacea</name>
    <dbReference type="NCBI Taxonomy" id="44442"/>
    <lineage>
        <taxon>Eukaryota</taxon>
        <taxon>Fungi</taxon>
        <taxon>Fungi incertae sedis</taxon>
        <taxon>Mucoromycota</taxon>
        <taxon>Mucoromycotina</taxon>
        <taxon>Umbelopsidomycetes</taxon>
        <taxon>Umbelopsidales</taxon>
        <taxon>Umbelopsidaceae</taxon>
        <taxon>Umbelopsis</taxon>
    </lineage>
</organism>
<evidence type="ECO:0000313" key="3">
    <source>
        <dbReference type="Proteomes" id="UP000612746"/>
    </source>
</evidence>
<feature type="chain" id="PRO_5034083475" evidence="1">
    <location>
        <begin position="19"/>
        <end position="176"/>
    </location>
</feature>
<feature type="signal peptide" evidence="1">
    <location>
        <begin position="1"/>
        <end position="18"/>
    </location>
</feature>
<dbReference type="AlphaFoldDB" id="A0A8H7UBM4"/>
<dbReference type="Proteomes" id="UP000612746">
    <property type="component" value="Unassembled WGS sequence"/>
</dbReference>
<protein>
    <submittedName>
        <fullName evidence="2">Uncharacterized protein</fullName>
    </submittedName>
</protein>
<evidence type="ECO:0000256" key="1">
    <source>
        <dbReference type="SAM" id="SignalP"/>
    </source>
</evidence>
<dbReference type="OrthoDB" id="10359654at2759"/>
<sequence length="176" mass="19504">MRLHLIFVLFLAFSFAQAITVKKSVALDKFLAIDMIESKVDALVTIAKQLQTSPFVSPVKFIAAYLDLQDAITKSTGLCLSHPDPFTEMEAEILLTKTTAISKQLEGVLVICERLASKIGLFSPRIVFRVLLSQMKILIVKAASCYSSHVPTEARVKVEVLLKTIIKILERSLAKL</sequence>